<feature type="compositionally biased region" description="Basic and acidic residues" evidence="3">
    <location>
        <begin position="195"/>
        <end position="217"/>
    </location>
</feature>
<feature type="region of interest" description="Disordered" evidence="3">
    <location>
        <begin position="660"/>
        <end position="686"/>
    </location>
</feature>
<evidence type="ECO:0000256" key="1">
    <source>
        <dbReference type="ARBA" id="ARBA00023054"/>
    </source>
</evidence>
<evidence type="ECO:0000256" key="2">
    <source>
        <dbReference type="SAM" id="Coils"/>
    </source>
</evidence>
<name>A0AAU9JJ97_9CILI</name>
<comment type="caution">
    <text evidence="4">The sequence shown here is derived from an EMBL/GenBank/DDBJ whole genome shotgun (WGS) entry which is preliminary data.</text>
</comment>
<dbReference type="PANTHER" id="PTHR23160">
    <property type="entry name" value="SYNAPTONEMAL COMPLEX PROTEIN-RELATED"/>
    <property type="match status" value="1"/>
</dbReference>
<sequence>MADRTRVEVKLDFPVQVEDILSVSFNTNNFKLVFEFILDILRRHENAMQDIRNSTNSTGLDSEIARLKEALAAQQQNIDELKKNSEEQNSKIQNIDEKINENSKSQNVSLEDIYHRLEQHQEQLNNQVRQIDSLRNEVDEQIKRISENEAKTKEIEKKTDKNVADINDHEIRIRQLEQNVDDIINNIRSGAIGGDKGENRDESKRVTEQFKDNTSKNSDISREVRDLNIKLRELETKLKSVEDKVEDTKIISERADEKTRFHDGKISELEEALRKLEHSFKKFDANGQSVSDEIESLRKLFRSFEETLRTKVDVEDFDQLKSMLQNQGGSAGGHSQSGGSGGSISTKDLNLLRELGKRYDDLREKLESLSGITPQLIDDILSRISKLEETIIKKADKSDLDDLRSLLSKIKSEVERHERSIRSLEERPISFAGGSGEDVGGGADSSKLNSLARRIAVIEEQLRLLVLPEGIDLIHMWNLLQRVIEDTKEIKERVEKMYKELWNKMKELNDLFSGFASQEDLKNLEKSLQEKVIAVCDAMGKKFADKTDTKKALKYLERLIREIYESPGKERRDGEDAMLAKKPLGGWSCASCEKQLEKLAGRVANYQPWNKMPHRDPADRIARAGPGFSRMLATVNPEMLSNRTRTSHYHAQSPINSHFEEDIPANSSDMINLPPVHKGERPTSSN</sequence>
<dbReference type="Gene3D" id="1.20.5.170">
    <property type="match status" value="1"/>
</dbReference>
<protein>
    <submittedName>
        <fullName evidence="4">Uncharacterized protein</fullName>
    </submittedName>
</protein>
<dbReference type="PANTHER" id="PTHR23160:SF19">
    <property type="entry name" value="MYOSIN HEAVY CHAIN-RELATED PROTEIN"/>
    <property type="match status" value="1"/>
</dbReference>
<feature type="compositionally biased region" description="Basic and acidic residues" evidence="3">
    <location>
        <begin position="677"/>
        <end position="686"/>
    </location>
</feature>
<evidence type="ECO:0000313" key="4">
    <source>
        <dbReference type="EMBL" id="CAG9325778.1"/>
    </source>
</evidence>
<evidence type="ECO:0000256" key="3">
    <source>
        <dbReference type="SAM" id="MobiDB-lite"/>
    </source>
</evidence>
<feature type="region of interest" description="Disordered" evidence="3">
    <location>
        <begin position="324"/>
        <end position="345"/>
    </location>
</feature>
<evidence type="ECO:0000313" key="5">
    <source>
        <dbReference type="Proteomes" id="UP001162131"/>
    </source>
</evidence>
<dbReference type="AlphaFoldDB" id="A0AAU9JJ97"/>
<feature type="coiled-coil region" evidence="2">
    <location>
        <begin position="57"/>
        <end position="186"/>
    </location>
</feature>
<proteinExistence type="predicted"/>
<dbReference type="EMBL" id="CAJZBQ010000039">
    <property type="protein sequence ID" value="CAG9325778.1"/>
    <property type="molecule type" value="Genomic_DNA"/>
</dbReference>
<feature type="coiled-coil region" evidence="2">
    <location>
        <begin position="400"/>
        <end position="427"/>
    </location>
</feature>
<dbReference type="Proteomes" id="UP001162131">
    <property type="component" value="Unassembled WGS sequence"/>
</dbReference>
<feature type="coiled-coil region" evidence="2">
    <location>
        <begin position="217"/>
        <end position="286"/>
    </location>
</feature>
<gene>
    <name evidence="4" type="ORF">BSTOLATCC_MIC39567</name>
</gene>
<keyword evidence="1 2" id="KW-0175">Coiled coil</keyword>
<organism evidence="4 5">
    <name type="scientific">Blepharisma stoltei</name>
    <dbReference type="NCBI Taxonomy" id="1481888"/>
    <lineage>
        <taxon>Eukaryota</taxon>
        <taxon>Sar</taxon>
        <taxon>Alveolata</taxon>
        <taxon>Ciliophora</taxon>
        <taxon>Postciliodesmatophora</taxon>
        <taxon>Heterotrichea</taxon>
        <taxon>Heterotrichida</taxon>
        <taxon>Blepharismidae</taxon>
        <taxon>Blepharisma</taxon>
    </lineage>
</organism>
<reference evidence="4" key="1">
    <citation type="submission" date="2021-09" db="EMBL/GenBank/DDBJ databases">
        <authorList>
            <consortium name="AG Swart"/>
            <person name="Singh M."/>
            <person name="Singh A."/>
            <person name="Seah K."/>
            <person name="Emmerich C."/>
        </authorList>
    </citation>
    <scope>NUCLEOTIDE SEQUENCE</scope>
    <source>
        <strain evidence="4">ATCC30299</strain>
    </source>
</reference>
<feature type="compositionally biased region" description="Gly residues" evidence="3">
    <location>
        <begin position="329"/>
        <end position="342"/>
    </location>
</feature>
<accession>A0AAU9JJ97</accession>
<feature type="region of interest" description="Disordered" evidence="3">
    <location>
        <begin position="190"/>
        <end position="217"/>
    </location>
</feature>
<keyword evidence="5" id="KW-1185">Reference proteome</keyword>